<feature type="domain" description="DCD" evidence="1">
    <location>
        <begin position="34"/>
        <end position="167"/>
    </location>
</feature>
<organism evidence="2 3">
    <name type="scientific">Hibiscus sabdariffa</name>
    <name type="common">roselle</name>
    <dbReference type="NCBI Taxonomy" id="183260"/>
    <lineage>
        <taxon>Eukaryota</taxon>
        <taxon>Viridiplantae</taxon>
        <taxon>Streptophyta</taxon>
        <taxon>Embryophyta</taxon>
        <taxon>Tracheophyta</taxon>
        <taxon>Spermatophyta</taxon>
        <taxon>Magnoliopsida</taxon>
        <taxon>eudicotyledons</taxon>
        <taxon>Gunneridae</taxon>
        <taxon>Pentapetalae</taxon>
        <taxon>rosids</taxon>
        <taxon>malvids</taxon>
        <taxon>Malvales</taxon>
        <taxon>Malvaceae</taxon>
        <taxon>Malvoideae</taxon>
        <taxon>Hibiscus</taxon>
    </lineage>
</organism>
<evidence type="ECO:0000313" key="3">
    <source>
        <dbReference type="Proteomes" id="UP001396334"/>
    </source>
</evidence>
<evidence type="ECO:0000313" key="2">
    <source>
        <dbReference type="EMBL" id="KAK8977044.1"/>
    </source>
</evidence>
<protein>
    <recommendedName>
        <fullName evidence="1">DCD domain-containing protein</fullName>
    </recommendedName>
</protein>
<dbReference type="InterPro" id="IPR044832">
    <property type="entry name" value="NRP-like"/>
</dbReference>
<name>A0ABR2NLK5_9ROSI</name>
<dbReference type="Pfam" id="PF01344">
    <property type="entry name" value="Kelch_1"/>
    <property type="match status" value="4"/>
</dbReference>
<keyword evidence="3" id="KW-1185">Reference proteome</keyword>
<dbReference type="PANTHER" id="PTHR46034">
    <property type="match status" value="1"/>
</dbReference>
<dbReference type="Gene3D" id="2.120.10.80">
    <property type="entry name" value="Kelch-type beta propeller"/>
    <property type="match status" value="2"/>
</dbReference>
<dbReference type="InterPro" id="IPR015915">
    <property type="entry name" value="Kelch-typ_b-propeller"/>
</dbReference>
<dbReference type="PROSITE" id="PS51222">
    <property type="entry name" value="DCD"/>
    <property type="match status" value="1"/>
</dbReference>
<dbReference type="SUPFAM" id="SSF117281">
    <property type="entry name" value="Kelch motif"/>
    <property type="match status" value="2"/>
</dbReference>
<dbReference type="SMART" id="SM00612">
    <property type="entry name" value="Kelch"/>
    <property type="match status" value="5"/>
</dbReference>
<comment type="caution">
    <text evidence="2">The sequence shown here is derived from an EMBL/GenBank/DDBJ whole genome shotgun (WGS) entry which is preliminary data.</text>
</comment>
<dbReference type="InterPro" id="IPR013989">
    <property type="entry name" value="Dev_and_cell_death_domain"/>
</dbReference>
<gene>
    <name evidence="2" type="ORF">V6N11_019713</name>
</gene>
<dbReference type="InterPro" id="IPR006652">
    <property type="entry name" value="Kelch_1"/>
</dbReference>
<dbReference type="SMART" id="SM00767">
    <property type="entry name" value="DCD"/>
    <property type="match status" value="1"/>
</dbReference>
<accession>A0ABR2NLK5</accession>
<dbReference type="PANTHER" id="PTHR46034:SF23">
    <property type="entry name" value="DCD (DEVELOPMENT AND CELL DEATH) DOMAIN PROTEIN"/>
    <property type="match status" value="1"/>
</dbReference>
<proteinExistence type="predicted"/>
<sequence length="803" mass="89524">MGAGRKTQTFTAREKTQQQFTVNCSTSARNLRKRDLAGVIFGCKHSTIGECLSKQLFGLPSGHYSYVKNIEPGLPLFLFNYSDRKLHGIFEAASSGKLSINSNAWTTDGSENTPYAAQVKIRERVQCQPLLERQFQPIIADNYYGEKLFWFELDQAQTKKLISVFSSSPVVTSTFLSKKTEKMGTQLKALKAPNANQDCDFGEGSTLKLQGSTFDPSVGLSFSSVVQNMNIPDAHKPQSSFGPSCVVKCPQKKWSALFTEETCPDATKQVQEFHQPAAEANPNHLDMFNGESDAQYVPDCWDESSEVEEAQLNPEDVQEYGEVASSKSNCEAFCSSVITEPSTLNLLLEVPRKENPLQLPSEDTLLKSDDDWPLSPFVPTTEIVSTHGQSKDTEDQSTSLSYPELALASEMNSSSIHSTVAKLLFEVGELRLSQFKQAQKVNSLEKELVESRLEIQQLKKKFGMLETGFVSRCIEVDDFEGEKFQLADDQPHPASDASVCLVGGFDGCSWLSALDMYSSSQDMMRTWTSMSFLRSYSSAAKFSDELYILGGVDCNLWYDTVESYNPQSNQWTSHPPLNQKKGCFALLPLEDRMFVAGGGNGVECFSDVEMFDPNIGKWISIQSLLHKRSALAAAEINGTLYVSGGYDGDNYLKSIERLDPRERSWEELESMATKRGSHALVVLNEKFLASFPPCIKNTLPLYRARKREYFCRYAIGGFDGSRMVSTVEVFDPRAGSWMMMDSMNTCRGHFGSVVIGDEIHVIGGLQDDKEVLDKVESYKEGEGWQVRNWKAIGKRSFFSAVVV</sequence>
<evidence type="ECO:0000259" key="1">
    <source>
        <dbReference type="PROSITE" id="PS51222"/>
    </source>
</evidence>
<dbReference type="Proteomes" id="UP001396334">
    <property type="component" value="Unassembled WGS sequence"/>
</dbReference>
<dbReference type="Pfam" id="PF10539">
    <property type="entry name" value="Dev_Cell_Death"/>
    <property type="match status" value="1"/>
</dbReference>
<dbReference type="EMBL" id="JBBPBN010000125">
    <property type="protein sequence ID" value="KAK8977044.1"/>
    <property type="molecule type" value="Genomic_DNA"/>
</dbReference>
<reference evidence="2 3" key="1">
    <citation type="journal article" date="2024" name="G3 (Bethesda)">
        <title>Genome assembly of Hibiscus sabdariffa L. provides insights into metabolisms of medicinal natural products.</title>
        <authorList>
            <person name="Kim T."/>
        </authorList>
    </citation>
    <scope>NUCLEOTIDE SEQUENCE [LARGE SCALE GENOMIC DNA]</scope>
    <source>
        <strain evidence="2">TK-2024</strain>
        <tissue evidence="2">Old leaves</tissue>
    </source>
</reference>